<dbReference type="GO" id="GO:0016829">
    <property type="term" value="F:lyase activity"/>
    <property type="evidence" value="ECO:0007669"/>
    <property type="project" value="UniProtKB-KW"/>
</dbReference>
<keyword evidence="2" id="KW-0456">Lyase</keyword>
<dbReference type="RefSeq" id="WP_084281891.1">
    <property type="nucleotide sequence ID" value="NZ_FWXJ01000001.1"/>
</dbReference>
<evidence type="ECO:0000313" key="3">
    <source>
        <dbReference type="EMBL" id="SMC30213.1"/>
    </source>
</evidence>
<dbReference type="AlphaFoldDB" id="A0A1W1Y226"/>
<dbReference type="PANTHER" id="PTHR11941:SF54">
    <property type="entry name" value="ENOYL-COA HYDRATASE, MITOCHONDRIAL"/>
    <property type="match status" value="1"/>
</dbReference>
<accession>A0A1W1Y226</accession>
<evidence type="ECO:0000256" key="2">
    <source>
        <dbReference type="ARBA" id="ARBA00023239"/>
    </source>
</evidence>
<evidence type="ECO:0000313" key="4">
    <source>
        <dbReference type="Proteomes" id="UP000192708"/>
    </source>
</evidence>
<evidence type="ECO:0000256" key="1">
    <source>
        <dbReference type="ARBA" id="ARBA00005254"/>
    </source>
</evidence>
<dbReference type="Gene3D" id="1.10.12.10">
    <property type="entry name" value="Lyase 2-enoyl-coa Hydratase, Chain A, domain 2"/>
    <property type="match status" value="1"/>
</dbReference>
<dbReference type="Proteomes" id="UP000192708">
    <property type="component" value="Unassembled WGS sequence"/>
</dbReference>
<gene>
    <name evidence="3" type="ORF">SAMN06296008_10191</name>
</gene>
<keyword evidence="4" id="KW-1185">Reference proteome</keyword>
<dbReference type="InterPro" id="IPR029045">
    <property type="entry name" value="ClpP/crotonase-like_dom_sf"/>
</dbReference>
<dbReference type="STRING" id="1938817.SAMN06296008_10191"/>
<organism evidence="3 4">
    <name type="scientific">Polynucleobacter kasalickyi</name>
    <dbReference type="NCBI Taxonomy" id="1938817"/>
    <lineage>
        <taxon>Bacteria</taxon>
        <taxon>Pseudomonadati</taxon>
        <taxon>Pseudomonadota</taxon>
        <taxon>Betaproteobacteria</taxon>
        <taxon>Burkholderiales</taxon>
        <taxon>Burkholderiaceae</taxon>
        <taxon>Polynucleobacter</taxon>
    </lineage>
</organism>
<dbReference type="GO" id="GO:0006635">
    <property type="term" value="P:fatty acid beta-oxidation"/>
    <property type="evidence" value="ECO:0007669"/>
    <property type="project" value="TreeGrafter"/>
</dbReference>
<name>A0A1W1Y226_9BURK</name>
<dbReference type="InterPro" id="IPR001753">
    <property type="entry name" value="Enoyl-CoA_hydra/iso"/>
</dbReference>
<comment type="similarity">
    <text evidence="1">Belongs to the enoyl-CoA hydratase/isomerase family.</text>
</comment>
<dbReference type="EMBL" id="FWXJ01000001">
    <property type="protein sequence ID" value="SMC30213.1"/>
    <property type="molecule type" value="Genomic_DNA"/>
</dbReference>
<dbReference type="InterPro" id="IPR014748">
    <property type="entry name" value="Enoyl-CoA_hydra_C"/>
</dbReference>
<proteinExistence type="inferred from homology"/>
<dbReference type="SUPFAM" id="SSF52096">
    <property type="entry name" value="ClpP/crotonase"/>
    <property type="match status" value="1"/>
</dbReference>
<dbReference type="PANTHER" id="PTHR11941">
    <property type="entry name" value="ENOYL-COA HYDRATASE-RELATED"/>
    <property type="match status" value="1"/>
</dbReference>
<dbReference type="Pfam" id="PF00378">
    <property type="entry name" value="ECH_1"/>
    <property type="match status" value="1"/>
</dbReference>
<reference evidence="3 4" key="1">
    <citation type="submission" date="2017-04" db="EMBL/GenBank/DDBJ databases">
        <authorList>
            <person name="Afonso C.L."/>
            <person name="Miller P.J."/>
            <person name="Scott M.A."/>
            <person name="Spackman E."/>
            <person name="Goraichik I."/>
            <person name="Dimitrov K.M."/>
            <person name="Suarez D.L."/>
            <person name="Swayne D.E."/>
        </authorList>
    </citation>
    <scope>NUCLEOTIDE SEQUENCE [LARGE SCALE GENOMIC DNA]</scope>
    <source>
        <strain evidence="3 4">VK13</strain>
    </source>
</reference>
<protein>
    <submittedName>
        <fullName evidence="3">Enoyl-CoA hydratase/carnithine racemase</fullName>
    </submittedName>
</protein>
<dbReference type="CDD" id="cd06558">
    <property type="entry name" value="crotonase-like"/>
    <property type="match status" value="1"/>
</dbReference>
<sequence length="273" mass="29427">MEVKLQSAETKQPEVLFTIEDNIGILTLNRPEKMNAFSDAMRAQYLELLNQITYDRTVRALVVTGAGKGFCAGGDINGMKQRMNAPIGEMGFNGWTRQQYVGSTVSALMNMPKPTIAAVNGPAMGLGADLALSCDFVMSADSALFAWSYILRGIIPDGGGMYFLPRRVSLAKAKELLFTGKKVPANEALALGITDRIVPAQDLLSQAVGWAKELSVGSEAAIALTKGIINRTYESQAEQIFSQGSLAQGLCYTTQDHHDAVAAFLERSPAEKK</sequence>
<dbReference type="OrthoDB" id="8524220at2"/>
<dbReference type="Gene3D" id="3.90.226.10">
    <property type="entry name" value="2-enoyl-CoA Hydratase, Chain A, domain 1"/>
    <property type="match status" value="1"/>
</dbReference>